<evidence type="ECO:0000256" key="7">
    <source>
        <dbReference type="RuleBase" id="RU000384"/>
    </source>
</evidence>
<dbReference type="EMBL" id="BMNL01000003">
    <property type="protein sequence ID" value="GGP21108.1"/>
    <property type="molecule type" value="Genomic_DNA"/>
</dbReference>
<keyword evidence="4" id="KW-0067">ATP-binding</keyword>
<evidence type="ECO:0000256" key="2">
    <source>
        <dbReference type="ARBA" id="ARBA00022598"/>
    </source>
</evidence>
<dbReference type="GO" id="GO:0006542">
    <property type="term" value="P:glutamine biosynthetic process"/>
    <property type="evidence" value="ECO:0007669"/>
    <property type="project" value="InterPro"/>
</dbReference>
<protein>
    <submittedName>
        <fullName evidence="9">Glutamine synthetase</fullName>
    </submittedName>
</protein>
<evidence type="ECO:0000256" key="5">
    <source>
        <dbReference type="ARBA" id="ARBA00022842"/>
    </source>
</evidence>
<evidence type="ECO:0000313" key="9">
    <source>
        <dbReference type="EMBL" id="GGP21108.1"/>
    </source>
</evidence>
<dbReference type="RefSeq" id="WP_229657702.1">
    <property type="nucleotide sequence ID" value="NZ_BMNL01000003.1"/>
</dbReference>
<dbReference type="InterPro" id="IPR008147">
    <property type="entry name" value="Gln_synt_N"/>
</dbReference>
<dbReference type="Pfam" id="PF00120">
    <property type="entry name" value="Gln-synt_C"/>
    <property type="match status" value="1"/>
</dbReference>
<evidence type="ECO:0000256" key="1">
    <source>
        <dbReference type="ARBA" id="ARBA00001946"/>
    </source>
</evidence>
<evidence type="ECO:0000256" key="6">
    <source>
        <dbReference type="PROSITE-ProRule" id="PRU01331"/>
    </source>
</evidence>
<dbReference type="Gene3D" id="3.30.590.10">
    <property type="entry name" value="Glutamine synthetase/guanido kinase, catalytic domain"/>
    <property type="match status" value="1"/>
</dbReference>
<gene>
    <name evidence="9" type="ORF">GCM10007981_11580</name>
</gene>
<dbReference type="SUPFAM" id="SSF54368">
    <property type="entry name" value="Glutamine synthetase, N-terminal domain"/>
    <property type="match status" value="1"/>
</dbReference>
<dbReference type="InterPro" id="IPR008146">
    <property type="entry name" value="Gln_synth_cat_dom"/>
</dbReference>
<dbReference type="Proteomes" id="UP000610960">
    <property type="component" value="Unassembled WGS sequence"/>
</dbReference>
<keyword evidence="3" id="KW-0547">Nucleotide-binding</keyword>
<name>A0A830GW40_9CREN</name>
<dbReference type="Pfam" id="PF03951">
    <property type="entry name" value="Gln-synt_N"/>
    <property type="match status" value="1"/>
</dbReference>
<dbReference type="AlphaFoldDB" id="A0A830GW40"/>
<organism evidence="9 10">
    <name type="scientific">Thermocladium modestius</name>
    <dbReference type="NCBI Taxonomy" id="62609"/>
    <lineage>
        <taxon>Archaea</taxon>
        <taxon>Thermoproteota</taxon>
        <taxon>Thermoprotei</taxon>
        <taxon>Thermoproteales</taxon>
        <taxon>Thermoproteaceae</taxon>
        <taxon>Thermocladium</taxon>
    </lineage>
</organism>
<evidence type="ECO:0000256" key="3">
    <source>
        <dbReference type="ARBA" id="ARBA00022741"/>
    </source>
</evidence>
<accession>A0A830GW40</accession>
<comment type="caution">
    <text evidence="9">The sequence shown here is derived from an EMBL/GenBank/DDBJ whole genome shotgun (WGS) entry which is preliminary data.</text>
</comment>
<proteinExistence type="inferred from homology"/>
<evidence type="ECO:0000313" key="10">
    <source>
        <dbReference type="Proteomes" id="UP000610960"/>
    </source>
</evidence>
<dbReference type="SUPFAM" id="SSF55931">
    <property type="entry name" value="Glutamine synthetase/guanido kinase"/>
    <property type="match status" value="1"/>
</dbReference>
<reference evidence="9" key="1">
    <citation type="journal article" date="2014" name="Int. J. Syst. Evol. Microbiol.">
        <title>Complete genome sequence of Corynebacterium casei LMG S-19264T (=DSM 44701T), isolated from a smear-ripened cheese.</title>
        <authorList>
            <consortium name="US DOE Joint Genome Institute (JGI-PGF)"/>
            <person name="Walter F."/>
            <person name="Albersmeier A."/>
            <person name="Kalinowski J."/>
            <person name="Ruckert C."/>
        </authorList>
    </citation>
    <scope>NUCLEOTIDE SEQUENCE</scope>
    <source>
        <strain evidence="9">JCM 10088</strain>
    </source>
</reference>
<dbReference type="InterPro" id="IPR027303">
    <property type="entry name" value="Gln_synth_gly_rich_site"/>
</dbReference>
<dbReference type="PANTHER" id="PTHR43785">
    <property type="entry name" value="GAMMA-GLUTAMYLPUTRESCINE SYNTHETASE"/>
    <property type="match status" value="1"/>
</dbReference>
<comment type="cofactor">
    <cofactor evidence="1">
        <name>Mg(2+)</name>
        <dbReference type="ChEBI" id="CHEBI:18420"/>
    </cofactor>
</comment>
<dbReference type="InterPro" id="IPR036651">
    <property type="entry name" value="Gln_synt_N_sf"/>
</dbReference>
<keyword evidence="2" id="KW-0436">Ligase</keyword>
<keyword evidence="10" id="KW-1185">Reference proteome</keyword>
<dbReference type="Gene3D" id="3.10.20.70">
    <property type="entry name" value="Glutamine synthetase, N-terminal domain"/>
    <property type="match status" value="1"/>
</dbReference>
<dbReference type="GO" id="GO:0005524">
    <property type="term" value="F:ATP binding"/>
    <property type="evidence" value="ECO:0007669"/>
    <property type="project" value="UniProtKB-KW"/>
</dbReference>
<dbReference type="SMART" id="SM01230">
    <property type="entry name" value="Gln-synt_C"/>
    <property type="match status" value="1"/>
</dbReference>
<dbReference type="GO" id="GO:0004356">
    <property type="term" value="F:glutamine synthetase activity"/>
    <property type="evidence" value="ECO:0007669"/>
    <property type="project" value="InterPro"/>
</dbReference>
<dbReference type="PROSITE" id="PS51987">
    <property type="entry name" value="GS_CATALYTIC"/>
    <property type="match status" value="1"/>
</dbReference>
<evidence type="ECO:0000259" key="8">
    <source>
        <dbReference type="PROSITE" id="PS51987"/>
    </source>
</evidence>
<evidence type="ECO:0000256" key="4">
    <source>
        <dbReference type="ARBA" id="ARBA00022840"/>
    </source>
</evidence>
<feature type="domain" description="GS catalytic" evidence="8">
    <location>
        <begin position="113"/>
        <end position="445"/>
    </location>
</feature>
<dbReference type="InterPro" id="IPR014746">
    <property type="entry name" value="Gln_synth/guanido_kin_cat_dom"/>
</dbReference>
<comment type="similarity">
    <text evidence="6 7">Belongs to the glutamine synthetase family.</text>
</comment>
<reference evidence="9" key="2">
    <citation type="submission" date="2020-09" db="EMBL/GenBank/DDBJ databases">
        <authorList>
            <person name="Sun Q."/>
            <person name="Ohkuma M."/>
        </authorList>
    </citation>
    <scope>NUCLEOTIDE SEQUENCE</scope>
    <source>
        <strain evidence="9">JCM 10088</strain>
    </source>
</reference>
<sequence length="445" mass="49888">MLDIDKYRENVEPRDVWRILKASGVKFVKFTVMDINGRPRAELMPIDPALDVFRDGMPFDGSSIPSYTTVNKSDFVAVPDNHAVYVERWNDGKIADVFMNVIDDSGKPIMRDPRNVLLSAIYELQRSGFRALMGVEVEFFIVNNSSGSPALVDDGMYFEGRNTHVLLDVAAELTAAMSESGIGETKIHHEVAPSQYEVNIPADSPIKVADNIIIYKIMARDIAKRHGYVATFMPKPFWGINGSGAHTHISIWDLDGRNLFESKNSEATPEAQSAIAGLLAAAKSISAVVAPTVNSYKRLVPHHEAPTRIAWGYGNRSAMIRIPFYGRRVNRFEYRHPDPSMNPYLAFAAELNAVMKGLSSKASPPPPVEDIAYELNAEETPRTLGEAVGELRKSPIASIDYMRDIIAAYADIKEKEWNDYESIYKWDDTWSKITEWEYTHYLSTA</sequence>
<keyword evidence="5" id="KW-0460">Magnesium</keyword>
<dbReference type="PROSITE" id="PS00181">
    <property type="entry name" value="GLNA_ATP"/>
    <property type="match status" value="1"/>
</dbReference>
<dbReference type="PANTHER" id="PTHR43785:SF12">
    <property type="entry name" value="TYPE-1 GLUTAMINE SYNTHETASE 2"/>
    <property type="match status" value="1"/>
</dbReference>